<evidence type="ECO:0000313" key="1">
    <source>
        <dbReference type="EMBL" id="GFU14860.1"/>
    </source>
</evidence>
<sequence length="154" mass="17438">MFLHWTCYSLFLFRERTAIRTIQVKEAADWKPHPDRMALKTEGMLSVLWWIALPNVAYRCCSVLLCPALVTFIWKRARSPCPHGDVANHRDNLGDSEGLLVEVMLCSMVEQMAKEAADALMNQHGSRNARREATSLESTLIVTARSAFAFCSVH</sequence>
<comment type="caution">
    <text evidence="1">The sequence shown here is derived from an EMBL/GenBank/DDBJ whole genome shotgun (WGS) entry which is preliminary data.</text>
</comment>
<organism evidence="1 2">
    <name type="scientific">Nephila pilipes</name>
    <name type="common">Giant wood spider</name>
    <name type="synonym">Nephila maculata</name>
    <dbReference type="NCBI Taxonomy" id="299642"/>
    <lineage>
        <taxon>Eukaryota</taxon>
        <taxon>Metazoa</taxon>
        <taxon>Ecdysozoa</taxon>
        <taxon>Arthropoda</taxon>
        <taxon>Chelicerata</taxon>
        <taxon>Arachnida</taxon>
        <taxon>Araneae</taxon>
        <taxon>Araneomorphae</taxon>
        <taxon>Entelegynae</taxon>
        <taxon>Araneoidea</taxon>
        <taxon>Nephilidae</taxon>
        <taxon>Nephila</taxon>
    </lineage>
</organism>
<reference evidence="1" key="1">
    <citation type="submission" date="2020-08" db="EMBL/GenBank/DDBJ databases">
        <title>Multicomponent nature underlies the extraordinary mechanical properties of spider dragline silk.</title>
        <authorList>
            <person name="Kono N."/>
            <person name="Nakamura H."/>
            <person name="Mori M."/>
            <person name="Yoshida Y."/>
            <person name="Ohtoshi R."/>
            <person name="Malay A.D."/>
            <person name="Moran D.A.P."/>
            <person name="Tomita M."/>
            <person name="Numata K."/>
            <person name="Arakawa K."/>
        </authorList>
    </citation>
    <scope>NUCLEOTIDE SEQUENCE</scope>
</reference>
<dbReference type="Proteomes" id="UP000887013">
    <property type="component" value="Unassembled WGS sequence"/>
</dbReference>
<dbReference type="EMBL" id="BMAW01125982">
    <property type="protein sequence ID" value="GFU14860.1"/>
    <property type="molecule type" value="Genomic_DNA"/>
</dbReference>
<proteinExistence type="predicted"/>
<protein>
    <submittedName>
        <fullName evidence="1">Uncharacterized protein</fullName>
    </submittedName>
</protein>
<evidence type="ECO:0000313" key="2">
    <source>
        <dbReference type="Proteomes" id="UP000887013"/>
    </source>
</evidence>
<accession>A0A8X6QES5</accession>
<dbReference type="AlphaFoldDB" id="A0A8X6QES5"/>
<keyword evidence="2" id="KW-1185">Reference proteome</keyword>
<gene>
    <name evidence="1" type="ORF">NPIL_432881</name>
</gene>
<name>A0A8X6QES5_NEPPI</name>